<protein>
    <recommendedName>
        <fullName evidence="6">tRNA/rRNA methyltransferase SpoU type domain-containing protein</fullName>
    </recommendedName>
</protein>
<dbReference type="GO" id="GO:0005829">
    <property type="term" value="C:cytosol"/>
    <property type="evidence" value="ECO:0007669"/>
    <property type="project" value="TreeGrafter"/>
</dbReference>
<dbReference type="GO" id="GO:0002128">
    <property type="term" value="P:tRNA nucleoside ribose methylation"/>
    <property type="evidence" value="ECO:0007669"/>
    <property type="project" value="TreeGrafter"/>
</dbReference>
<reference evidence="7 8" key="1">
    <citation type="submission" date="2017-08" db="EMBL/GenBank/DDBJ databases">
        <title>Acidophilic green algal genome provides insights into adaptation to an acidic environment.</title>
        <authorList>
            <person name="Hirooka S."/>
            <person name="Hirose Y."/>
            <person name="Kanesaki Y."/>
            <person name="Higuchi S."/>
            <person name="Fujiwara T."/>
            <person name="Onuma R."/>
            <person name="Era A."/>
            <person name="Ohbayashi R."/>
            <person name="Uzuka A."/>
            <person name="Nozaki H."/>
            <person name="Yoshikawa H."/>
            <person name="Miyagishima S.Y."/>
        </authorList>
    </citation>
    <scope>NUCLEOTIDE SEQUENCE [LARGE SCALE GENOMIC DNA]</scope>
    <source>
        <strain evidence="7 8">NIES-2499</strain>
    </source>
</reference>
<dbReference type="EMBL" id="BEGY01000179">
    <property type="protein sequence ID" value="GAX85589.1"/>
    <property type="molecule type" value="Genomic_DNA"/>
</dbReference>
<organism evidence="7 8">
    <name type="scientific">Chlamydomonas eustigma</name>
    <dbReference type="NCBI Taxonomy" id="1157962"/>
    <lineage>
        <taxon>Eukaryota</taxon>
        <taxon>Viridiplantae</taxon>
        <taxon>Chlorophyta</taxon>
        <taxon>core chlorophytes</taxon>
        <taxon>Chlorophyceae</taxon>
        <taxon>CS clade</taxon>
        <taxon>Chlamydomonadales</taxon>
        <taxon>Chlamydomonadaceae</taxon>
        <taxon>Chlamydomonas</taxon>
    </lineage>
</organism>
<comment type="caution">
    <text evidence="7">The sequence shown here is derived from an EMBL/GenBank/DDBJ whole genome shotgun (WGS) entry which is preliminary data.</text>
</comment>
<evidence type="ECO:0000256" key="3">
    <source>
        <dbReference type="ARBA" id="ARBA00022679"/>
    </source>
</evidence>
<keyword evidence="3" id="KW-0808">Transferase</keyword>
<dbReference type="InterPro" id="IPR001537">
    <property type="entry name" value="SpoU_MeTrfase"/>
</dbReference>
<proteinExistence type="inferred from homology"/>
<name>A0A250XRL5_9CHLO</name>
<dbReference type="InterPro" id="IPR029026">
    <property type="entry name" value="tRNA_m1G_MTases_N"/>
</dbReference>
<feature type="compositionally biased region" description="Polar residues" evidence="5">
    <location>
        <begin position="286"/>
        <end position="298"/>
    </location>
</feature>
<feature type="domain" description="tRNA/rRNA methyltransferase SpoU type" evidence="6">
    <location>
        <begin position="171"/>
        <end position="233"/>
    </location>
</feature>
<keyword evidence="8" id="KW-1185">Reference proteome</keyword>
<dbReference type="Proteomes" id="UP000232323">
    <property type="component" value="Unassembled WGS sequence"/>
</dbReference>
<dbReference type="InterPro" id="IPR029028">
    <property type="entry name" value="Alpha/beta_knot_MTases"/>
</dbReference>
<dbReference type="SUPFAM" id="SSF75217">
    <property type="entry name" value="alpha/beta knot"/>
    <property type="match status" value="1"/>
</dbReference>
<evidence type="ECO:0000256" key="2">
    <source>
        <dbReference type="ARBA" id="ARBA00022603"/>
    </source>
</evidence>
<dbReference type="STRING" id="1157962.A0A250XRL5"/>
<evidence type="ECO:0000259" key="6">
    <source>
        <dbReference type="Pfam" id="PF00588"/>
    </source>
</evidence>
<evidence type="ECO:0000313" key="8">
    <source>
        <dbReference type="Proteomes" id="UP000232323"/>
    </source>
</evidence>
<gene>
    <name evidence="7" type="ORF">CEUSTIGMA_g13004.t1</name>
</gene>
<dbReference type="GO" id="GO:0008173">
    <property type="term" value="F:RNA methyltransferase activity"/>
    <property type="evidence" value="ECO:0007669"/>
    <property type="project" value="InterPro"/>
</dbReference>
<evidence type="ECO:0000256" key="1">
    <source>
        <dbReference type="ARBA" id="ARBA00007228"/>
    </source>
</evidence>
<keyword evidence="4" id="KW-0949">S-adenosyl-L-methionine</keyword>
<feature type="domain" description="tRNA/rRNA methyltransferase SpoU type" evidence="6">
    <location>
        <begin position="49"/>
        <end position="120"/>
    </location>
</feature>
<dbReference type="GO" id="GO:0003723">
    <property type="term" value="F:RNA binding"/>
    <property type="evidence" value="ECO:0007669"/>
    <property type="project" value="InterPro"/>
</dbReference>
<dbReference type="CDD" id="cd18093">
    <property type="entry name" value="SpoU-like_TrmJ"/>
    <property type="match status" value="1"/>
</dbReference>
<dbReference type="PANTHER" id="PTHR42786">
    <property type="entry name" value="TRNA/RRNA METHYLTRANSFERASE"/>
    <property type="match status" value="1"/>
</dbReference>
<feature type="region of interest" description="Disordered" evidence="5">
    <location>
        <begin position="280"/>
        <end position="299"/>
    </location>
</feature>
<sequence length="375" mass="40010">MYSYRFDVFRSGAQSLYTRTPSIHFLSSRRALHRLNAAPLPDDLVLEGIRIVLVAPKTEANIGAAARACGNFEAPQLWIVAPRCDPESEEVTKVACGTAITDRIVIVDSLEEALGDTVGSVGFTRRAGATRYTHASIGDMLYQFPDAITQLTVAAHTPQTASVLPPWRSSTAHSLQDSPFSSTKATAITALVFGREESGLTEQELRLVRHACAIPSGRIQPSLNLSHAVAVVLSECFCRATLLRDEVLAASTSGRGAGRDEAAHQLHSSFQATASSDPSAEVLQGAQLSHTSSSQDQASMDIFESQPQPTVKPEAEPRSNGSALDPRWFWGQISPRALAVSIEGTMPGPLEVATASELEVLLKKVAAVAEAVGVK</sequence>
<comment type="similarity">
    <text evidence="1">Belongs to the class IV-like SAM-binding methyltransferase superfamily. RNA methyltransferase TrmH family.</text>
</comment>
<evidence type="ECO:0000313" key="7">
    <source>
        <dbReference type="EMBL" id="GAX85589.1"/>
    </source>
</evidence>
<dbReference type="Gene3D" id="3.40.1280.10">
    <property type="match status" value="1"/>
</dbReference>
<dbReference type="Pfam" id="PF00588">
    <property type="entry name" value="SpoU_methylase"/>
    <property type="match status" value="2"/>
</dbReference>
<dbReference type="InterPro" id="IPR004384">
    <property type="entry name" value="RNA_MeTrfase_TrmJ/LasT"/>
</dbReference>
<evidence type="ECO:0000256" key="4">
    <source>
        <dbReference type="ARBA" id="ARBA00022691"/>
    </source>
</evidence>
<evidence type="ECO:0000256" key="5">
    <source>
        <dbReference type="SAM" id="MobiDB-lite"/>
    </source>
</evidence>
<dbReference type="PANTHER" id="PTHR42786:SF2">
    <property type="entry name" value="TRNA (CYTIDINE_URIDINE-2'-O-)-METHYLTRANSFERASE TRMJ"/>
    <property type="match status" value="1"/>
</dbReference>
<dbReference type="OrthoDB" id="241340at2759"/>
<accession>A0A250XRL5</accession>
<keyword evidence="2" id="KW-0489">Methyltransferase</keyword>
<feature type="region of interest" description="Disordered" evidence="5">
    <location>
        <begin position="305"/>
        <end position="326"/>
    </location>
</feature>
<dbReference type="AlphaFoldDB" id="A0A250XRL5"/>